<sequence>MISSSLKENEMPSASDINDFLKWASAHGHERKTVDKILSYYYDVFGHEPAFFKDVIDVYNDTLSFSSEDDIEEWAEKVKKEMIESFGKMRQRAQDGNVELLKVDIETDYNGDLDSHVKVRMPETDEMFYERMNPKYMQYVNSQNRLKNLEKKISEKKKALKNVDKLAQEIADLTDELIQLKGILK</sequence>
<reference evidence="2 3" key="1">
    <citation type="submission" date="2020-03" db="EMBL/GenBank/DDBJ databases">
        <authorList>
            <person name="Holtappels D."/>
            <person name="Bomans J.P.J."/>
            <person name="Lavigne R."/>
            <person name="Wagemans J."/>
        </authorList>
    </citation>
    <scope>NUCLEOTIDE SEQUENCE [LARGE SCALE GENOMIC DNA]</scope>
    <source>
        <strain evidence="2 3">OLIVR5</strain>
    </source>
</reference>
<gene>
    <name evidence="2" type="ORF">Ab1vBOLIVR5_gp108c</name>
</gene>
<accession>A0A858MSR2</accession>
<evidence type="ECO:0000313" key="2">
    <source>
        <dbReference type="EMBL" id="QIW87756.1"/>
    </source>
</evidence>
<evidence type="ECO:0000256" key="1">
    <source>
        <dbReference type="SAM" id="Coils"/>
    </source>
</evidence>
<proteinExistence type="predicted"/>
<keyword evidence="1" id="KW-0175">Coiled coil</keyword>
<organism evidence="2 3">
    <name type="scientific">Agrobacterium phage OLIVR5</name>
    <dbReference type="NCBI Taxonomy" id="2723773"/>
    <lineage>
        <taxon>Viruses</taxon>
        <taxon>Duplodnaviria</taxon>
        <taxon>Heunggongvirae</taxon>
        <taxon>Uroviricota</taxon>
        <taxon>Caudoviricetes</taxon>
        <taxon>Pootjesviridae</taxon>
        <taxon>Heverleevirus</taxon>
        <taxon>Heverleevirus OLIVR5</taxon>
    </lineage>
</organism>
<evidence type="ECO:0000313" key="3">
    <source>
        <dbReference type="Proteomes" id="UP000671873"/>
    </source>
</evidence>
<keyword evidence="3" id="KW-1185">Reference proteome</keyword>
<protein>
    <submittedName>
        <fullName evidence="2">Uncharacterized protein</fullName>
    </submittedName>
</protein>
<dbReference type="EMBL" id="MT234342">
    <property type="protein sequence ID" value="QIW87756.1"/>
    <property type="molecule type" value="Genomic_DNA"/>
</dbReference>
<dbReference type="Proteomes" id="UP000671873">
    <property type="component" value="Segment"/>
</dbReference>
<name>A0A858MSR2_9CAUD</name>
<feature type="coiled-coil region" evidence="1">
    <location>
        <begin position="139"/>
        <end position="183"/>
    </location>
</feature>